<dbReference type="Proteomes" id="UP000663249">
    <property type="component" value="Chromosome"/>
</dbReference>
<accession>A0ABX7JU45</accession>
<evidence type="ECO:0000313" key="2">
    <source>
        <dbReference type="Proteomes" id="UP000663249"/>
    </source>
</evidence>
<dbReference type="EMBL" id="CP070506">
    <property type="protein sequence ID" value="QSB38518.1"/>
    <property type="molecule type" value="Genomic_DNA"/>
</dbReference>
<protein>
    <submittedName>
        <fullName evidence="1">Uncharacterized protein</fullName>
    </submittedName>
</protein>
<keyword evidence="2" id="KW-1185">Reference proteome</keyword>
<reference evidence="1 2" key="1">
    <citation type="submission" date="2021-02" db="EMBL/GenBank/DDBJ databases">
        <title>Genomic and phenotypic characterization of Pseudomonas hygromyciniae, a novel bacterial species discovered from a commercially purchased antibiotic vial.</title>
        <authorList>
            <person name="Turner T.L."/>
            <person name="Mitra S.D."/>
            <person name="Kochan T.J."/>
            <person name="Pincus N.B."/>
            <person name="Lebrun-Corbin M."/>
            <person name="Cheung B."/>
            <person name="Gatesy S.W."/>
            <person name="Afzal T."/>
            <person name="Ozer E.A."/>
            <person name="Hauser A.R."/>
        </authorList>
    </citation>
    <scope>NUCLEOTIDE SEQUENCE [LARGE SCALE GENOMIC DNA]</scope>
    <source>
        <strain evidence="1 2">SDM007</strain>
    </source>
</reference>
<evidence type="ECO:0000313" key="1">
    <source>
        <dbReference type="EMBL" id="QSB38518.1"/>
    </source>
</evidence>
<dbReference type="RefSeq" id="WP_205479843.1">
    <property type="nucleotide sequence ID" value="NZ_CP070506.1"/>
</dbReference>
<name>A0ABX7JU45_9PSED</name>
<organism evidence="1 2">
    <name type="scientific">Pseudomonas hygromyciniae</name>
    <dbReference type="NCBI Taxonomy" id="2812000"/>
    <lineage>
        <taxon>Bacteria</taxon>
        <taxon>Pseudomonadati</taxon>
        <taxon>Pseudomonadota</taxon>
        <taxon>Gammaproteobacteria</taxon>
        <taxon>Pseudomonadales</taxon>
        <taxon>Pseudomonadaceae</taxon>
        <taxon>Pseudomonas</taxon>
    </lineage>
</organism>
<proteinExistence type="predicted"/>
<sequence>MENTGILHEGQMTDHANKADTDLSRIYNLLKTKVYFLIQDLARALQLPQYVSKPVKELKND</sequence>
<gene>
    <name evidence="1" type="ORF">JTY93_19995</name>
</gene>